<protein>
    <submittedName>
        <fullName evidence="1">Uncharacterized protein</fullName>
    </submittedName>
</protein>
<dbReference type="EMBL" id="BEZZ01000809">
    <property type="protein sequence ID" value="GCC36306.1"/>
    <property type="molecule type" value="Genomic_DNA"/>
</dbReference>
<dbReference type="Proteomes" id="UP000287033">
    <property type="component" value="Unassembled WGS sequence"/>
</dbReference>
<dbReference type="AlphaFoldDB" id="A0A401T0X7"/>
<proteinExistence type="predicted"/>
<organism evidence="1 2">
    <name type="scientific">Chiloscyllium punctatum</name>
    <name type="common">Brownbanded bambooshark</name>
    <name type="synonym">Hemiscyllium punctatum</name>
    <dbReference type="NCBI Taxonomy" id="137246"/>
    <lineage>
        <taxon>Eukaryota</taxon>
        <taxon>Metazoa</taxon>
        <taxon>Chordata</taxon>
        <taxon>Craniata</taxon>
        <taxon>Vertebrata</taxon>
        <taxon>Chondrichthyes</taxon>
        <taxon>Elasmobranchii</taxon>
        <taxon>Galeomorphii</taxon>
        <taxon>Galeoidea</taxon>
        <taxon>Orectolobiformes</taxon>
        <taxon>Hemiscylliidae</taxon>
        <taxon>Chiloscyllium</taxon>
    </lineage>
</organism>
<accession>A0A401T0X7</accession>
<name>A0A401T0X7_CHIPU</name>
<keyword evidence="2" id="KW-1185">Reference proteome</keyword>
<evidence type="ECO:0000313" key="1">
    <source>
        <dbReference type="EMBL" id="GCC36306.1"/>
    </source>
</evidence>
<evidence type="ECO:0000313" key="2">
    <source>
        <dbReference type="Proteomes" id="UP000287033"/>
    </source>
</evidence>
<gene>
    <name evidence="1" type="ORF">chiPu_0014799</name>
</gene>
<sequence length="90" mass="10973">MERDRRISLWHYSRFHWANPALNIHELVTFQGRFGNENYPFKHLNNCCHQDLIVRMKFRASSFRTTCCSINSIEVNYYWPSKAFMNKIRK</sequence>
<comment type="caution">
    <text evidence="1">The sequence shown here is derived from an EMBL/GenBank/DDBJ whole genome shotgun (WGS) entry which is preliminary data.</text>
</comment>
<reference evidence="1 2" key="1">
    <citation type="journal article" date="2018" name="Nat. Ecol. Evol.">
        <title>Shark genomes provide insights into elasmobranch evolution and the origin of vertebrates.</title>
        <authorList>
            <person name="Hara Y"/>
            <person name="Yamaguchi K"/>
            <person name="Onimaru K"/>
            <person name="Kadota M"/>
            <person name="Koyanagi M"/>
            <person name="Keeley SD"/>
            <person name="Tatsumi K"/>
            <person name="Tanaka K"/>
            <person name="Motone F"/>
            <person name="Kageyama Y"/>
            <person name="Nozu R"/>
            <person name="Adachi N"/>
            <person name="Nishimura O"/>
            <person name="Nakagawa R"/>
            <person name="Tanegashima C"/>
            <person name="Kiyatake I"/>
            <person name="Matsumoto R"/>
            <person name="Murakumo K"/>
            <person name="Nishida K"/>
            <person name="Terakita A"/>
            <person name="Kuratani S"/>
            <person name="Sato K"/>
            <person name="Hyodo S Kuraku.S."/>
        </authorList>
    </citation>
    <scope>NUCLEOTIDE SEQUENCE [LARGE SCALE GENOMIC DNA]</scope>
</reference>